<evidence type="ECO:0000313" key="2">
    <source>
        <dbReference type="EMBL" id="OSX76080.1"/>
    </source>
</evidence>
<feature type="region of interest" description="Disordered" evidence="1">
    <location>
        <begin position="1"/>
        <end position="22"/>
    </location>
</feature>
<dbReference type="EMBL" id="KV918881">
    <property type="protein sequence ID" value="OSX76080.1"/>
    <property type="molecule type" value="Genomic_DNA"/>
</dbReference>
<reference evidence="2 3" key="1">
    <citation type="submission" date="2017-03" db="EMBL/GenBank/DDBJ databases">
        <title>WGS assembly of Porphyra umbilicalis.</title>
        <authorList>
            <person name="Brawley S.H."/>
            <person name="Blouin N.A."/>
            <person name="Ficko-Blean E."/>
            <person name="Wheeler G.L."/>
            <person name="Lohr M."/>
            <person name="Goodson H.V."/>
            <person name="Jenkins J.W."/>
            <person name="Blaby-Haas C.E."/>
            <person name="Helliwell K.E."/>
            <person name="Chan C."/>
            <person name="Marriage T."/>
            <person name="Bhattacharya D."/>
            <person name="Klein A.S."/>
            <person name="Badis Y."/>
            <person name="Brodie J."/>
            <person name="Cao Y."/>
            <person name="Collen J."/>
            <person name="Dittami S.M."/>
            <person name="Gachon C.M."/>
            <person name="Green B.R."/>
            <person name="Karpowicz S."/>
            <person name="Kim J.W."/>
            <person name="Kudahl U."/>
            <person name="Lin S."/>
            <person name="Michel G."/>
            <person name="Mittag M."/>
            <person name="Olson B.J."/>
            <person name="Pangilinan J."/>
            <person name="Peng Y."/>
            <person name="Qiu H."/>
            <person name="Shu S."/>
            <person name="Singer J.T."/>
            <person name="Smith A.G."/>
            <person name="Sprecher B.N."/>
            <person name="Wagner V."/>
            <person name="Wang W."/>
            <person name="Wang Z.-Y."/>
            <person name="Yan J."/>
            <person name="Yarish C."/>
            <person name="Zoeuner-Riek S."/>
            <person name="Zhuang Y."/>
            <person name="Zou Y."/>
            <person name="Lindquist E.A."/>
            <person name="Grimwood J."/>
            <person name="Barry K."/>
            <person name="Rokhsar D.S."/>
            <person name="Schmutz J."/>
            <person name="Stiller J.W."/>
            <person name="Grossman A.R."/>
            <person name="Prochnik S.E."/>
        </authorList>
    </citation>
    <scope>NUCLEOTIDE SEQUENCE [LARGE SCALE GENOMIC DNA]</scope>
    <source>
        <strain evidence="2">4086291</strain>
    </source>
</reference>
<proteinExistence type="predicted"/>
<gene>
    <name evidence="2" type="ORF">BU14_0208s0037</name>
</gene>
<protein>
    <submittedName>
        <fullName evidence="2">Uncharacterized protein</fullName>
    </submittedName>
</protein>
<sequence>MWTGGNTLDDSGAQKGTGHCRQRPLASTTSYALYSLDVAHKENGGSKSSRNLTFTSLRPAICQLTRGICRTGGCRNTGCPTVGGHSFADVPRRRSNASGTGGCGACRSRSESDREGAPRDASRMIPDRYPLAAADHAAAGVPSNSHPRGVYLNRRHPPHPAEYGFGLVPPKTRHFKVRTVHSLGGLVLQGGLYRCRAVR</sequence>
<accession>A0A1X6P5R4</accession>
<feature type="region of interest" description="Disordered" evidence="1">
    <location>
        <begin position="90"/>
        <end position="122"/>
    </location>
</feature>
<keyword evidence="3" id="KW-1185">Reference proteome</keyword>
<feature type="compositionally biased region" description="Basic and acidic residues" evidence="1">
    <location>
        <begin position="108"/>
        <end position="122"/>
    </location>
</feature>
<name>A0A1X6P5R4_PORUM</name>
<evidence type="ECO:0000256" key="1">
    <source>
        <dbReference type="SAM" id="MobiDB-lite"/>
    </source>
</evidence>
<evidence type="ECO:0000313" key="3">
    <source>
        <dbReference type="Proteomes" id="UP000218209"/>
    </source>
</evidence>
<dbReference type="AlphaFoldDB" id="A0A1X6P5R4"/>
<dbReference type="Proteomes" id="UP000218209">
    <property type="component" value="Unassembled WGS sequence"/>
</dbReference>
<organism evidence="2 3">
    <name type="scientific">Porphyra umbilicalis</name>
    <name type="common">Purple laver</name>
    <name type="synonym">Red alga</name>
    <dbReference type="NCBI Taxonomy" id="2786"/>
    <lineage>
        <taxon>Eukaryota</taxon>
        <taxon>Rhodophyta</taxon>
        <taxon>Bangiophyceae</taxon>
        <taxon>Bangiales</taxon>
        <taxon>Bangiaceae</taxon>
        <taxon>Porphyra</taxon>
    </lineage>
</organism>